<dbReference type="EMBL" id="BLLF01000433">
    <property type="protein sequence ID" value="GFH11763.1"/>
    <property type="molecule type" value="Genomic_DNA"/>
</dbReference>
<accession>A0A699YNR7</accession>
<comment type="caution">
    <text evidence="1">The sequence shown here is derived from an EMBL/GenBank/DDBJ whole genome shotgun (WGS) entry which is preliminary data.</text>
</comment>
<name>A0A699YNR7_HAELA</name>
<dbReference type="Proteomes" id="UP000485058">
    <property type="component" value="Unassembled WGS sequence"/>
</dbReference>
<dbReference type="AlphaFoldDB" id="A0A699YNR7"/>
<gene>
    <name evidence="1" type="ORF">HaLaN_07319</name>
</gene>
<proteinExistence type="predicted"/>
<reference evidence="1 2" key="1">
    <citation type="submission" date="2020-02" db="EMBL/GenBank/DDBJ databases">
        <title>Draft genome sequence of Haematococcus lacustris strain NIES-144.</title>
        <authorList>
            <person name="Morimoto D."/>
            <person name="Nakagawa S."/>
            <person name="Yoshida T."/>
            <person name="Sawayama S."/>
        </authorList>
    </citation>
    <scope>NUCLEOTIDE SEQUENCE [LARGE SCALE GENOMIC DNA]</scope>
    <source>
        <strain evidence="1 2">NIES-144</strain>
    </source>
</reference>
<sequence length="168" mass="18325">MQGNDPLLVAAVLVCHALSGYCSRKEFPGYDEMQEALSPAPALAPRGVTKTKALRRSLLHDLNTPPTSKDYKQHNSLGGELFRDSFVPPSQRLKGPLANLHLRACNVENRVPSPMPLRTFLHRVAVSEASPELMLLQSLSLTDSSGSQSSETSSVHFYQCTGCNMAEC</sequence>
<evidence type="ECO:0000313" key="1">
    <source>
        <dbReference type="EMBL" id="GFH11763.1"/>
    </source>
</evidence>
<protein>
    <submittedName>
        <fullName evidence="1">Uncharacterized protein</fullName>
    </submittedName>
</protein>
<evidence type="ECO:0000313" key="2">
    <source>
        <dbReference type="Proteomes" id="UP000485058"/>
    </source>
</evidence>
<keyword evidence="2" id="KW-1185">Reference proteome</keyword>
<organism evidence="1 2">
    <name type="scientific">Haematococcus lacustris</name>
    <name type="common">Green alga</name>
    <name type="synonym">Haematococcus pluvialis</name>
    <dbReference type="NCBI Taxonomy" id="44745"/>
    <lineage>
        <taxon>Eukaryota</taxon>
        <taxon>Viridiplantae</taxon>
        <taxon>Chlorophyta</taxon>
        <taxon>core chlorophytes</taxon>
        <taxon>Chlorophyceae</taxon>
        <taxon>CS clade</taxon>
        <taxon>Chlamydomonadales</taxon>
        <taxon>Haematococcaceae</taxon>
        <taxon>Haematococcus</taxon>
    </lineage>
</organism>